<feature type="compositionally biased region" description="Low complexity" evidence="1">
    <location>
        <begin position="11"/>
        <end position="25"/>
    </location>
</feature>
<feature type="compositionally biased region" description="Basic residues" evidence="1">
    <location>
        <begin position="101"/>
        <end position="120"/>
    </location>
</feature>
<feature type="region of interest" description="Disordered" evidence="1">
    <location>
        <begin position="1"/>
        <end position="135"/>
    </location>
</feature>
<evidence type="ECO:0000313" key="2">
    <source>
        <dbReference type="EMBL" id="PHH59095.1"/>
    </source>
</evidence>
<evidence type="ECO:0000313" key="3">
    <source>
        <dbReference type="Proteomes" id="UP000226192"/>
    </source>
</evidence>
<sequence length="135" mass="14323">MEDHEVSRRVSAPSAQPQAQTSQIPRLSSKVSSVLRPIQQVCEGKTEKSVPNKPKGANAERMISGEEIVAKPALRAGGTENEAPTRRSPDANETSTAASGRGHRLGRRGRGSGLRGRRGRGGAPRTTETSEGKQS</sequence>
<gene>
    <name evidence="2" type="ORF">CDD81_3806</name>
</gene>
<dbReference type="Proteomes" id="UP000226192">
    <property type="component" value="Unassembled WGS sequence"/>
</dbReference>
<organism evidence="2 3">
    <name type="scientific">Ophiocordyceps australis</name>
    <dbReference type="NCBI Taxonomy" id="1399860"/>
    <lineage>
        <taxon>Eukaryota</taxon>
        <taxon>Fungi</taxon>
        <taxon>Dikarya</taxon>
        <taxon>Ascomycota</taxon>
        <taxon>Pezizomycotina</taxon>
        <taxon>Sordariomycetes</taxon>
        <taxon>Hypocreomycetidae</taxon>
        <taxon>Hypocreales</taxon>
        <taxon>Ophiocordycipitaceae</taxon>
        <taxon>Ophiocordyceps</taxon>
    </lineage>
</organism>
<dbReference type="EMBL" id="NJET01000241">
    <property type="protein sequence ID" value="PHH59095.1"/>
    <property type="molecule type" value="Genomic_DNA"/>
</dbReference>
<comment type="caution">
    <text evidence="2">The sequence shown here is derived from an EMBL/GenBank/DDBJ whole genome shotgun (WGS) entry which is preliminary data.</text>
</comment>
<name>A0A2C5XPA1_9HYPO</name>
<protein>
    <submittedName>
        <fullName evidence="2">Uncharacterized protein</fullName>
    </submittedName>
</protein>
<keyword evidence="3" id="KW-1185">Reference proteome</keyword>
<dbReference type="AlphaFoldDB" id="A0A2C5XPA1"/>
<accession>A0A2C5XPA1</accession>
<proteinExistence type="predicted"/>
<reference evidence="2 3" key="1">
    <citation type="submission" date="2017-06" db="EMBL/GenBank/DDBJ databases">
        <title>Ant-infecting Ophiocordyceps genomes reveal a high diversity of potential behavioral manipulation genes and a possible major role for enterotoxins.</title>
        <authorList>
            <person name="De Bekker C."/>
            <person name="Evans H.C."/>
            <person name="Brachmann A."/>
            <person name="Hughes D.P."/>
        </authorList>
    </citation>
    <scope>NUCLEOTIDE SEQUENCE [LARGE SCALE GENOMIC DNA]</scope>
    <source>
        <strain evidence="2 3">Map64</strain>
    </source>
</reference>
<evidence type="ECO:0000256" key="1">
    <source>
        <dbReference type="SAM" id="MobiDB-lite"/>
    </source>
</evidence>